<reference evidence="1" key="1">
    <citation type="submission" date="2023-04" db="EMBL/GenBank/DDBJ databases">
        <title>A chromosome-level genome assembly of the parasitoid wasp Eretmocerus hayati.</title>
        <authorList>
            <person name="Zhong Y."/>
            <person name="Liu S."/>
            <person name="Liu Y."/>
        </authorList>
    </citation>
    <scope>NUCLEOTIDE SEQUENCE</scope>
    <source>
        <strain evidence="1">ZJU_SS_LIU_2023</strain>
    </source>
</reference>
<protein>
    <submittedName>
        <fullName evidence="1">Uncharacterized protein</fullName>
    </submittedName>
</protein>
<evidence type="ECO:0000313" key="2">
    <source>
        <dbReference type="Proteomes" id="UP001239111"/>
    </source>
</evidence>
<keyword evidence="2" id="KW-1185">Reference proteome</keyword>
<proteinExistence type="predicted"/>
<gene>
    <name evidence="1" type="ORF">QAD02_008545</name>
</gene>
<evidence type="ECO:0000313" key="1">
    <source>
        <dbReference type="EMBL" id="KAJ8666883.1"/>
    </source>
</evidence>
<dbReference type="EMBL" id="CM056744">
    <property type="protein sequence ID" value="KAJ8666883.1"/>
    <property type="molecule type" value="Genomic_DNA"/>
</dbReference>
<accession>A0ACC2N7E3</accession>
<sequence>MIGAHLKTFFLDKSRVVNQDQRERNFNIFYLIQSVDRGFNFQFKDHNFHYLCEGSIMEWKNQENAKKWDSFVHALNVLDFPKKTQEEMFHILAAILDLGNLNFQRCEGQSSNSDRESCLISEVGNLENLLKILSMEPTAIESMSKWMCHKRISSNVDDALQPMNVVEALRARDALAKFLYSELFNFIIAKINSSLRSPCHVQSIIGVLDPWGFERLGRNSFEQLCINFADEKIQQFFLESTFVLEQEEYVMEGIDWSPITFQNNSMNVELFDGKHGILTLIDEGALGLSYSSASGTGNLLSRYKKTGLVRKSENNGSNFTVRHFMRDVQYDIGTFVEKNQCVFIREQLKVLKNSKNDVLRKLVMDKMLKSKTLDDKKTKVSLHRRSSLTSRPNKKTIISDFRSYLSSLLSSIKKTTPHFVRCIQTNDEERAFSINASRLVEQVQALNISDVMKISSLGYFYQRTYEDFYQRYHCLCKFELIKKNDFVNMSKIILTSHLQINGDEESGRFAFGKTKVFLDEVATGHLEEARSKLRHRASVLIQARARRLLQQRHYNRLRSSAVQLQRRVRQVLEKRHRKQRLSRAAVIIQSRVRGFLERRRLLKERESLIQMRRERELNQAATLIQSSIRGFLAKRASQKRLRDIVVVQACVRRFLATLRAQKEKASRATRFEMLNRNLERQIEQAQNKIDFLMEKYFYTNEFETTKVTVDNRACAETKNKLLNEILSEKIQVLKDFFKLHPQGYDNAESQGDYPREDPDRFKRQNFHACRRMYLKQYEFFESVMRDEYNLECYQPLLHSYRKFDQRAEGMMKKFGLDETDLQCFRKSHEPQPLEQSNSADKSKDVVIEKHGSGGIFQFSEEDIDWIMTQLSNDVTPSSVPADSRKGPAQVLFMCLRHCDTLGDCNLGMNLIKKYLSHVKSTVTSCKDFDTSVFWLANTHQLLNYMKQFSKINTVDHLLYQEVNTSLQDRSSLCNIDLSTSWEALSETGQWLIEKVVKQMKDKIHALIVPAILENEDIQDLHKFQPHVSDVETDSSAVIQLVKELDNFNKIFTRCHAHKRMKIQIFKQVFDFINTICLNDIMTQACSVIPQFCSNLKGTFIRSNLRCIEHWAVNNHITGAIEAFDPISQAARLIQMQPVSEASSKSSIDWICKCYSKLNTYQIIKIMVLCRSKNRNEAKTSYDVLNELRDELLEREQMEDTVLIDDEKYPVNLDFECSQVSFDSIEIPEIFKLDKLKNCGV</sequence>
<comment type="caution">
    <text evidence="1">The sequence shown here is derived from an EMBL/GenBank/DDBJ whole genome shotgun (WGS) entry which is preliminary data.</text>
</comment>
<dbReference type="Proteomes" id="UP001239111">
    <property type="component" value="Chromosome 4"/>
</dbReference>
<name>A0ACC2N7E3_9HYME</name>
<organism evidence="1 2">
    <name type="scientific">Eretmocerus hayati</name>
    <dbReference type="NCBI Taxonomy" id="131215"/>
    <lineage>
        <taxon>Eukaryota</taxon>
        <taxon>Metazoa</taxon>
        <taxon>Ecdysozoa</taxon>
        <taxon>Arthropoda</taxon>
        <taxon>Hexapoda</taxon>
        <taxon>Insecta</taxon>
        <taxon>Pterygota</taxon>
        <taxon>Neoptera</taxon>
        <taxon>Endopterygota</taxon>
        <taxon>Hymenoptera</taxon>
        <taxon>Apocrita</taxon>
        <taxon>Proctotrupomorpha</taxon>
        <taxon>Chalcidoidea</taxon>
        <taxon>Aphelinidae</taxon>
        <taxon>Aphelininae</taxon>
        <taxon>Eretmocerus</taxon>
    </lineage>
</organism>